<dbReference type="GO" id="GO:0009263">
    <property type="term" value="P:deoxyribonucleotide biosynthetic process"/>
    <property type="evidence" value="ECO:0007669"/>
    <property type="project" value="InterPro"/>
</dbReference>
<reference evidence="1" key="1">
    <citation type="submission" date="2022-11" db="UniProtKB">
        <authorList>
            <consortium name="EnsemblMetazoa"/>
        </authorList>
    </citation>
    <scope>IDENTIFICATION</scope>
</reference>
<dbReference type="GeneID" id="110238601"/>
<dbReference type="GO" id="GO:0005829">
    <property type="term" value="C:cytosol"/>
    <property type="evidence" value="ECO:0007669"/>
    <property type="project" value="TreeGrafter"/>
</dbReference>
<proteinExistence type="predicted"/>
<dbReference type="GO" id="GO:0004748">
    <property type="term" value="F:ribonucleoside-diphosphate reductase activity, thioredoxin disulfide as acceptor"/>
    <property type="evidence" value="ECO:0007669"/>
    <property type="project" value="TreeGrafter"/>
</dbReference>
<evidence type="ECO:0000313" key="2">
    <source>
        <dbReference type="Proteomes" id="UP000887567"/>
    </source>
</evidence>
<protein>
    <submittedName>
        <fullName evidence="1">Uncharacterized protein</fullName>
    </submittedName>
</protein>
<dbReference type="InterPro" id="IPR000358">
    <property type="entry name" value="RNR_small_fam"/>
</dbReference>
<dbReference type="AlphaFoldDB" id="A0A913X795"/>
<dbReference type="RefSeq" id="XP_020899945.2">
    <property type="nucleotide sequence ID" value="XM_021044286.2"/>
</dbReference>
<dbReference type="OrthoDB" id="5979489at2759"/>
<accession>A0A913X795</accession>
<dbReference type="Proteomes" id="UP000887567">
    <property type="component" value="Unplaced"/>
</dbReference>
<dbReference type="PANTHER" id="PTHR23409">
    <property type="entry name" value="RIBONUCLEOSIDE-DIPHOSPHATE REDUCTASE SMALL CHAIN"/>
    <property type="match status" value="1"/>
</dbReference>
<organism evidence="1 2">
    <name type="scientific">Exaiptasia diaphana</name>
    <name type="common">Tropical sea anemone</name>
    <name type="synonym">Aiptasia pulchella</name>
    <dbReference type="NCBI Taxonomy" id="2652724"/>
    <lineage>
        <taxon>Eukaryota</taxon>
        <taxon>Metazoa</taxon>
        <taxon>Cnidaria</taxon>
        <taxon>Anthozoa</taxon>
        <taxon>Hexacorallia</taxon>
        <taxon>Actiniaria</taxon>
        <taxon>Aiptasiidae</taxon>
        <taxon>Exaiptasia</taxon>
    </lineage>
</organism>
<dbReference type="OMA" id="WAVIELI"/>
<keyword evidence="2" id="KW-1185">Reference proteome</keyword>
<dbReference type="PANTHER" id="PTHR23409:SF21">
    <property type="entry name" value="CAPSID PROTEIN"/>
    <property type="match status" value="1"/>
</dbReference>
<name>A0A913X795_EXADI</name>
<dbReference type="KEGG" id="epa:110238601"/>
<evidence type="ECO:0000313" key="1">
    <source>
        <dbReference type="EnsemblMetazoa" id="XP_020899945.2"/>
    </source>
</evidence>
<sequence length="351" mass="38804">MAFVHPHSTPCTKSEVDLFTVPATQVVLEKGSWIDFQPISNLSPSAPIEFQISGTDNYLDLAKTLLTLRLKVTKADGANLTSKEKVAPVNLFLQSLFKQVDVFLNGTLVTQSTGTYSYKSMLETLLNYGPAVKQSALTGSLYYKDTAGSMDSLDPTDGGSNQGLQSRYTFTEQSYICDMWGPLHCDVLFSERLLLNHVNVTIKLIPNPSAFALMSGETNPSYKIDIQRAVLKVRAVKVSPSLQLLHVTELKKGTTAKYPIRRVDCKTYTIPSGNPSIHKGDLFNGFVPKRIVLGMVDSDAFNGSYTKNPYNFKLNDASSVKLSVDGEMIPFQTINLKLNAAKERNYMEAYQ</sequence>
<dbReference type="EnsemblMetazoa" id="XM_021044286.2">
    <property type="protein sequence ID" value="XP_020899945.2"/>
    <property type="gene ID" value="LOC110238601"/>
</dbReference>